<protein>
    <submittedName>
        <fullName evidence="1">Uncharacterized protein</fullName>
    </submittedName>
</protein>
<proteinExistence type="predicted"/>
<gene>
    <name evidence="1" type="ORF">ACIGG6_02515</name>
</gene>
<name>A0ABW8BQF1_9GAMM</name>
<evidence type="ECO:0000313" key="2">
    <source>
        <dbReference type="Proteomes" id="UP001614338"/>
    </source>
</evidence>
<reference evidence="1 2" key="1">
    <citation type="submission" date="2024-10" db="EMBL/GenBank/DDBJ databases">
        <title>The Natural Products Discovery Center: Release of the First 8490 Sequenced Strains for Exploring Actinobacteria Biosynthetic Diversity.</title>
        <authorList>
            <person name="Kalkreuter E."/>
            <person name="Kautsar S.A."/>
            <person name="Yang D."/>
            <person name="Bader C.D."/>
            <person name="Teijaro C.N."/>
            <person name="Fluegel L."/>
            <person name="Davis C.M."/>
            <person name="Simpson J.R."/>
            <person name="Lauterbach L."/>
            <person name="Steele A.D."/>
            <person name="Gui C."/>
            <person name="Meng S."/>
            <person name="Li G."/>
            <person name="Viehrig K."/>
            <person name="Ye F."/>
            <person name="Su P."/>
            <person name="Kiefer A.F."/>
            <person name="Nichols A."/>
            <person name="Cepeda A.J."/>
            <person name="Yan W."/>
            <person name="Fan B."/>
            <person name="Jiang Y."/>
            <person name="Adhikari A."/>
            <person name="Zheng C.-J."/>
            <person name="Schuster L."/>
            <person name="Cowan T.M."/>
            <person name="Smanski M.J."/>
            <person name="Chevrette M.G."/>
            <person name="De Carvalho L.P.S."/>
            <person name="Shen B."/>
        </authorList>
    </citation>
    <scope>NUCLEOTIDE SEQUENCE [LARGE SCALE GENOMIC DNA]</scope>
    <source>
        <strain evidence="1 2">NPDC077409</strain>
    </source>
</reference>
<evidence type="ECO:0000313" key="1">
    <source>
        <dbReference type="EMBL" id="MFI8748868.1"/>
    </source>
</evidence>
<comment type="caution">
    <text evidence="1">The sequence shown here is derived from an EMBL/GenBank/DDBJ whole genome shotgun (WGS) entry which is preliminary data.</text>
</comment>
<dbReference type="EMBL" id="JBITWC010000003">
    <property type="protein sequence ID" value="MFI8748868.1"/>
    <property type="molecule type" value="Genomic_DNA"/>
</dbReference>
<organism evidence="1 2">
    <name type="scientific">Vreelandella lionensis</name>
    <dbReference type="NCBI Taxonomy" id="1144478"/>
    <lineage>
        <taxon>Bacteria</taxon>
        <taxon>Pseudomonadati</taxon>
        <taxon>Pseudomonadota</taxon>
        <taxon>Gammaproteobacteria</taxon>
        <taxon>Oceanospirillales</taxon>
        <taxon>Halomonadaceae</taxon>
        <taxon>Vreelandella</taxon>
    </lineage>
</organism>
<dbReference type="Proteomes" id="UP001614338">
    <property type="component" value="Unassembled WGS sequence"/>
</dbReference>
<sequence length="190" mass="20861">MPLSKVERHVLALICDEHRQTRRGAKTSIVHVGMSVKDTKQKARIVDVLVALKKRGLVVFGDEAWLPTREGERALGEEVLVAAPKVEEQPKHCDECKAVLTPDEVEFLEGSCSACETKAFQEAEAQEFSATVERIGAPLPDDLLNRCAAMNATLLAQAKQAHEAGEPEAWRDLHWLMETAQQLVALGGAE</sequence>
<accession>A0ABW8BQF1</accession>
<dbReference type="RefSeq" id="WP_399841925.1">
    <property type="nucleotide sequence ID" value="NZ_JBITWC010000003.1"/>
</dbReference>
<keyword evidence="2" id="KW-1185">Reference proteome</keyword>